<keyword evidence="5 6" id="KW-0472">Membrane</keyword>
<feature type="transmembrane region" description="Helical" evidence="6">
    <location>
        <begin position="351"/>
        <end position="377"/>
    </location>
</feature>
<dbReference type="PANTHER" id="PTHR23513">
    <property type="entry name" value="INTEGRAL MEMBRANE EFFLUX PROTEIN-RELATED"/>
    <property type="match status" value="1"/>
</dbReference>
<name>A0AB73SY91_9FIRM</name>
<feature type="transmembrane region" description="Helical" evidence="6">
    <location>
        <begin position="414"/>
        <end position="435"/>
    </location>
</feature>
<dbReference type="EMBL" id="QGGY01000019">
    <property type="protein sequence ID" value="PWJ72310.1"/>
    <property type="molecule type" value="Genomic_DNA"/>
</dbReference>
<dbReference type="SUPFAM" id="SSF103473">
    <property type="entry name" value="MFS general substrate transporter"/>
    <property type="match status" value="1"/>
</dbReference>
<keyword evidence="3 6" id="KW-0812">Transmembrane</keyword>
<dbReference type="GO" id="GO:0005886">
    <property type="term" value="C:plasma membrane"/>
    <property type="evidence" value="ECO:0007669"/>
    <property type="project" value="UniProtKB-SubCell"/>
</dbReference>
<comment type="caution">
    <text evidence="7">The sequence shown here is derived from an EMBL/GenBank/DDBJ whole genome shotgun (WGS) entry which is preliminary data.</text>
</comment>
<evidence type="ECO:0000313" key="7">
    <source>
        <dbReference type="EMBL" id="PWJ72310.1"/>
    </source>
</evidence>
<sequence>MISKQGNCRNIKNDNNVNIKRLILGRSTSAFGEAFFLITLPLFVLGYSDSLAVSGGFFTIASIPAIIITPFLGVMVERVNKKKLIICCDLCTSLIYTGLAVMCGTKSRYLILLLAGVMVIKGCASFFDIASKVMFSELLDSDSMQKYNALKSFCDTAVSMIAPAVGTLVYGIMGFRTVLVVSAVLYACSALQECRIEYIPPNRSRDTCGKDRRAGLKADECRKTEWGEVSSEESGKCNVRRELKEGISYVLGNKEILALFLLVMTLNFFVANDNEIIFPGILIQRYHISEKLYGFSTASFITGTLLAGIFIFKNHRLELFGHMNTLFLANAFCMSLVSIFAIILYPDKTLYFIVFMILEMVIGIITSCVNVPLSSYFQTRIPLSYQGRFFGLLSFSANLLIPLGITWTGFMASWLGAETAYLLNNAGVIMAVLLLRRKKKR</sequence>
<keyword evidence="2" id="KW-1003">Cell membrane</keyword>
<feature type="transmembrane region" description="Helical" evidence="6">
    <location>
        <begin position="389"/>
        <end position="408"/>
    </location>
</feature>
<reference evidence="7 8" key="1">
    <citation type="submission" date="2018-05" db="EMBL/GenBank/DDBJ databases">
        <authorList>
            <person name="Goeker M."/>
            <person name="Huntemann M."/>
            <person name="Clum A."/>
            <person name="Pillay M."/>
            <person name="Palaniappan K."/>
            <person name="Varghese N."/>
            <person name="Mikhailova N."/>
            <person name="Stamatis D."/>
            <person name="Reddy T."/>
            <person name="Daum C."/>
            <person name="Shapiro N."/>
            <person name="Ivanova N."/>
            <person name="Kyrpides N."/>
            <person name="Woyke T."/>
        </authorList>
    </citation>
    <scope>NUCLEOTIDE SEQUENCE [LARGE SCALE GENOMIC DNA]</scope>
    <source>
        <strain evidence="7 8">DSM 26524</strain>
    </source>
</reference>
<feature type="transmembrane region" description="Helical" evidence="6">
    <location>
        <begin position="53"/>
        <end position="72"/>
    </location>
</feature>
<keyword evidence="8" id="KW-1185">Reference proteome</keyword>
<evidence type="ECO:0000256" key="1">
    <source>
        <dbReference type="ARBA" id="ARBA00004651"/>
    </source>
</evidence>
<protein>
    <submittedName>
        <fullName evidence="7">MFS transporter</fullName>
    </submittedName>
</protein>
<organism evidence="7 8">
    <name type="scientific">Murimonas intestini</name>
    <dbReference type="NCBI Taxonomy" id="1337051"/>
    <lineage>
        <taxon>Bacteria</taxon>
        <taxon>Bacillati</taxon>
        <taxon>Bacillota</taxon>
        <taxon>Clostridia</taxon>
        <taxon>Lachnospirales</taxon>
        <taxon>Lachnospiraceae</taxon>
        <taxon>Murimonas</taxon>
    </lineage>
</organism>
<dbReference type="PANTHER" id="PTHR23513:SF6">
    <property type="entry name" value="MAJOR FACILITATOR SUPERFAMILY ASSOCIATED DOMAIN-CONTAINING PROTEIN"/>
    <property type="match status" value="1"/>
</dbReference>
<evidence type="ECO:0000256" key="3">
    <source>
        <dbReference type="ARBA" id="ARBA00022692"/>
    </source>
</evidence>
<dbReference type="AlphaFoldDB" id="A0AB73SY91"/>
<dbReference type="Proteomes" id="UP000245412">
    <property type="component" value="Unassembled WGS sequence"/>
</dbReference>
<feature type="transmembrane region" description="Helical" evidence="6">
    <location>
        <begin position="292"/>
        <end position="312"/>
    </location>
</feature>
<dbReference type="InterPro" id="IPR036259">
    <property type="entry name" value="MFS_trans_sf"/>
</dbReference>
<comment type="subcellular location">
    <subcellularLocation>
        <location evidence="1">Cell membrane</location>
        <topology evidence="1">Multi-pass membrane protein</topology>
    </subcellularLocation>
</comment>
<gene>
    <name evidence="7" type="ORF">C7383_11914</name>
</gene>
<dbReference type="GO" id="GO:0022857">
    <property type="term" value="F:transmembrane transporter activity"/>
    <property type="evidence" value="ECO:0007669"/>
    <property type="project" value="InterPro"/>
</dbReference>
<accession>A0AB73SY91</accession>
<keyword evidence="4 6" id="KW-1133">Transmembrane helix</keyword>
<feature type="transmembrane region" description="Helical" evidence="6">
    <location>
        <begin position="324"/>
        <end position="345"/>
    </location>
</feature>
<dbReference type="CDD" id="cd06173">
    <property type="entry name" value="MFS_MefA_like"/>
    <property type="match status" value="1"/>
</dbReference>
<dbReference type="Pfam" id="PF07690">
    <property type="entry name" value="MFS_1"/>
    <property type="match status" value="1"/>
</dbReference>
<evidence type="ECO:0000256" key="5">
    <source>
        <dbReference type="ARBA" id="ARBA00023136"/>
    </source>
</evidence>
<dbReference type="InterPro" id="IPR011701">
    <property type="entry name" value="MFS"/>
</dbReference>
<dbReference type="Gene3D" id="1.20.1250.20">
    <property type="entry name" value="MFS general substrate transporter like domains"/>
    <property type="match status" value="1"/>
</dbReference>
<dbReference type="RefSeq" id="WP_109748509.1">
    <property type="nucleotide sequence ID" value="NZ_JANKBI010000020.1"/>
</dbReference>
<evidence type="ECO:0000313" key="8">
    <source>
        <dbReference type="Proteomes" id="UP000245412"/>
    </source>
</evidence>
<evidence type="ECO:0000256" key="2">
    <source>
        <dbReference type="ARBA" id="ARBA00022475"/>
    </source>
</evidence>
<feature type="transmembrane region" description="Helical" evidence="6">
    <location>
        <begin position="256"/>
        <end position="272"/>
    </location>
</feature>
<feature type="transmembrane region" description="Helical" evidence="6">
    <location>
        <begin position="109"/>
        <end position="131"/>
    </location>
</feature>
<feature type="transmembrane region" description="Helical" evidence="6">
    <location>
        <begin position="30"/>
        <end position="47"/>
    </location>
</feature>
<evidence type="ECO:0000256" key="4">
    <source>
        <dbReference type="ARBA" id="ARBA00022989"/>
    </source>
</evidence>
<evidence type="ECO:0000256" key="6">
    <source>
        <dbReference type="SAM" id="Phobius"/>
    </source>
</evidence>
<proteinExistence type="predicted"/>